<dbReference type="STRING" id="384616.Pisl_0440"/>
<comment type="function">
    <text evidence="5">May be involved in maturation of the 30S ribosomal subunit.</text>
</comment>
<keyword evidence="3 5" id="KW-0687">Ribonucleoprotein</keyword>
<dbReference type="RefSeq" id="WP_011762195.1">
    <property type="nucleotide sequence ID" value="NC_008701.1"/>
</dbReference>
<keyword evidence="2 5" id="KW-0689">Ribosomal protein</keyword>
<dbReference type="Gene3D" id="1.10.10.10">
    <property type="entry name" value="Winged helix-like DNA-binding domain superfamily/Winged helix DNA-binding domain"/>
    <property type="match status" value="1"/>
</dbReference>
<name>A1RRN6_PYRIL</name>
<dbReference type="HOGENOM" id="CLU_108559_1_0_2"/>
<evidence type="ECO:0000256" key="4">
    <source>
        <dbReference type="ARBA" id="ARBA00035143"/>
    </source>
</evidence>
<evidence type="ECO:0000256" key="3">
    <source>
        <dbReference type="ARBA" id="ARBA00023274"/>
    </source>
</evidence>
<dbReference type="GeneID" id="4618130"/>
<accession>A1RRN6</accession>
<dbReference type="NCBIfam" id="NF006811">
    <property type="entry name" value="PRK09333.1"/>
    <property type="match status" value="1"/>
</dbReference>
<dbReference type="AlphaFoldDB" id="A1RRN6"/>
<dbReference type="GO" id="GO:0003735">
    <property type="term" value="F:structural constituent of ribosome"/>
    <property type="evidence" value="ECO:0007669"/>
    <property type="project" value="InterPro"/>
</dbReference>
<dbReference type="SMART" id="SM01413">
    <property type="entry name" value="Ribosomal_S19e"/>
    <property type="match status" value="1"/>
</dbReference>
<proteinExistence type="inferred from homology"/>
<reference evidence="6" key="1">
    <citation type="submission" date="2006-12" db="EMBL/GenBank/DDBJ databases">
        <title>Complete sequence of Pyrobaculum islandicum DSM 4184.</title>
        <authorList>
            <person name="Copeland A."/>
            <person name="Lucas S."/>
            <person name="Lapidus A."/>
            <person name="Barry K."/>
            <person name="Detter J.C."/>
            <person name="Glavina del Rio T."/>
            <person name="Dalin E."/>
            <person name="Tice H."/>
            <person name="Pitluck S."/>
            <person name="Meincke L."/>
            <person name="Brettin T."/>
            <person name="Bruce D."/>
            <person name="Han C."/>
            <person name="Tapia R."/>
            <person name="Gilna P."/>
            <person name="Schmutz J."/>
            <person name="Larimer F."/>
            <person name="Land M."/>
            <person name="Hauser L."/>
            <person name="Kyrpides N."/>
            <person name="Mikhailova N."/>
            <person name="Cozen A.E."/>
            <person name="Fitz-Gibbon S.T."/>
            <person name="House C.H."/>
            <person name="Saltikov C."/>
            <person name="Lowe T."/>
            <person name="Richardson P."/>
        </authorList>
    </citation>
    <scope>NUCLEOTIDE SEQUENCE [LARGE SCALE GENOMIC DNA]</scope>
    <source>
        <strain evidence="6">DSM 4184</strain>
    </source>
</reference>
<dbReference type="InterPro" id="IPR036390">
    <property type="entry name" value="WH_DNA-bd_sf"/>
</dbReference>
<organism evidence="6 7">
    <name type="scientific">Pyrobaculum islandicum (strain DSM 4184 / JCM 9189 / GEO3)</name>
    <dbReference type="NCBI Taxonomy" id="384616"/>
    <lineage>
        <taxon>Archaea</taxon>
        <taxon>Thermoproteota</taxon>
        <taxon>Thermoprotei</taxon>
        <taxon>Thermoproteales</taxon>
        <taxon>Thermoproteaceae</taxon>
        <taxon>Pyrobaculum</taxon>
    </lineage>
</organism>
<comment type="similarity">
    <text evidence="1 5">Belongs to the eukaryotic ribosomal protein eS19 family.</text>
</comment>
<evidence type="ECO:0000256" key="1">
    <source>
        <dbReference type="ARBA" id="ARBA00010014"/>
    </source>
</evidence>
<dbReference type="InterPro" id="IPR001266">
    <property type="entry name" value="Ribosomal_eS19"/>
</dbReference>
<evidence type="ECO:0000313" key="7">
    <source>
        <dbReference type="Proteomes" id="UP000002595"/>
    </source>
</evidence>
<dbReference type="FunFam" id="1.10.10.10:FF:000449">
    <property type="entry name" value="30S ribosomal protein S19e"/>
    <property type="match status" value="1"/>
</dbReference>
<dbReference type="PANTHER" id="PTHR11710:SF0">
    <property type="entry name" value="40S RIBOSOMAL PROTEIN S19"/>
    <property type="match status" value="1"/>
</dbReference>
<dbReference type="OrthoDB" id="371836at2157"/>
<comment type="subunit">
    <text evidence="5">Part of the 30S ribosomal subunit.</text>
</comment>
<dbReference type="EMBL" id="CP000504">
    <property type="protein sequence ID" value="ABL87618.1"/>
    <property type="molecule type" value="Genomic_DNA"/>
</dbReference>
<dbReference type="GO" id="GO:0022627">
    <property type="term" value="C:cytosolic small ribosomal subunit"/>
    <property type="evidence" value="ECO:0007669"/>
    <property type="project" value="TreeGrafter"/>
</dbReference>
<dbReference type="PROSITE" id="PS00628">
    <property type="entry name" value="RIBOSOMAL_S19E"/>
    <property type="match status" value="1"/>
</dbReference>
<dbReference type="GO" id="GO:0000028">
    <property type="term" value="P:ribosomal small subunit assembly"/>
    <property type="evidence" value="ECO:0007669"/>
    <property type="project" value="TreeGrafter"/>
</dbReference>
<gene>
    <name evidence="5" type="primary">rps19e</name>
    <name evidence="6" type="ordered locus">Pisl_0440</name>
</gene>
<sequence>MTSVKEVPADMLIAELAKYIKENIPQVKPPVWAPFVKTGANKERPPMNEDWWYIRAASIMRKLYLYGPVGVGSLRTAYGYRAKIGDKTRPERTRKAGGAIIRKILQQLEQAGLVAKTKQGRILTPEGKSLVDRIAAKIGRELTKTRPELLKYIAPPKE</sequence>
<evidence type="ECO:0000256" key="2">
    <source>
        <dbReference type="ARBA" id="ARBA00022980"/>
    </source>
</evidence>
<dbReference type="GO" id="GO:0003723">
    <property type="term" value="F:RNA binding"/>
    <property type="evidence" value="ECO:0007669"/>
    <property type="project" value="TreeGrafter"/>
</dbReference>
<evidence type="ECO:0000313" key="6">
    <source>
        <dbReference type="EMBL" id="ABL87618.1"/>
    </source>
</evidence>
<dbReference type="eggNOG" id="arCOG01344">
    <property type="taxonomic scope" value="Archaea"/>
</dbReference>
<dbReference type="PANTHER" id="PTHR11710">
    <property type="entry name" value="40S RIBOSOMAL PROTEIN S19"/>
    <property type="match status" value="1"/>
</dbReference>
<dbReference type="HAMAP" id="MF_01474">
    <property type="entry name" value="Ribosomal_eS19"/>
    <property type="match status" value="1"/>
</dbReference>
<dbReference type="KEGG" id="pis:Pisl_0440"/>
<dbReference type="InterPro" id="IPR027548">
    <property type="entry name" value="Ribosomal_eS19_archaeal"/>
</dbReference>
<dbReference type="Pfam" id="PF01090">
    <property type="entry name" value="Ribosomal_S19e"/>
    <property type="match status" value="1"/>
</dbReference>
<protein>
    <recommendedName>
        <fullName evidence="4 5">Small ribosomal subunit protein eS19</fullName>
    </recommendedName>
</protein>
<dbReference type="Proteomes" id="UP000002595">
    <property type="component" value="Chromosome"/>
</dbReference>
<dbReference type="SUPFAM" id="SSF46785">
    <property type="entry name" value="Winged helix' DNA-binding domain"/>
    <property type="match status" value="1"/>
</dbReference>
<evidence type="ECO:0000256" key="5">
    <source>
        <dbReference type="HAMAP-Rule" id="MF_01474"/>
    </source>
</evidence>
<dbReference type="InterPro" id="IPR018277">
    <property type="entry name" value="Ribosomal_eS19_CS"/>
</dbReference>
<keyword evidence="7" id="KW-1185">Reference proteome</keyword>
<dbReference type="GO" id="GO:0006412">
    <property type="term" value="P:translation"/>
    <property type="evidence" value="ECO:0007669"/>
    <property type="project" value="UniProtKB-UniRule"/>
</dbReference>
<dbReference type="InterPro" id="IPR036388">
    <property type="entry name" value="WH-like_DNA-bd_sf"/>
</dbReference>